<keyword evidence="3" id="KW-1185">Reference proteome</keyword>
<feature type="transmembrane region" description="Helical" evidence="1">
    <location>
        <begin position="139"/>
        <end position="166"/>
    </location>
</feature>
<keyword evidence="1" id="KW-0812">Transmembrane</keyword>
<accession>A0ABQ2CIA6</accession>
<feature type="transmembrane region" description="Helical" evidence="1">
    <location>
        <begin position="31"/>
        <end position="54"/>
    </location>
</feature>
<keyword evidence="1" id="KW-1133">Transmembrane helix</keyword>
<protein>
    <submittedName>
        <fullName evidence="2">Uncharacterized protein</fullName>
    </submittedName>
</protein>
<evidence type="ECO:0000256" key="1">
    <source>
        <dbReference type="SAM" id="Phobius"/>
    </source>
</evidence>
<gene>
    <name evidence="2" type="ORF">GCM10009083_04260</name>
</gene>
<reference evidence="3" key="1">
    <citation type="journal article" date="2019" name="Int. J. Syst. Evol. Microbiol.">
        <title>The Global Catalogue of Microorganisms (GCM) 10K type strain sequencing project: providing services to taxonomists for standard genome sequencing and annotation.</title>
        <authorList>
            <consortium name="The Broad Institute Genomics Platform"/>
            <consortium name="The Broad Institute Genome Sequencing Center for Infectious Disease"/>
            <person name="Wu L."/>
            <person name="Ma J."/>
        </authorList>
    </citation>
    <scope>NUCLEOTIDE SEQUENCE [LARGE SCALE GENOMIC DNA]</scope>
    <source>
        <strain evidence="3">JCM 11590</strain>
    </source>
</reference>
<dbReference type="Proteomes" id="UP000633263">
    <property type="component" value="Unassembled WGS sequence"/>
</dbReference>
<feature type="transmembrane region" description="Helical" evidence="1">
    <location>
        <begin position="75"/>
        <end position="100"/>
    </location>
</feature>
<comment type="caution">
    <text evidence="2">The sequence shown here is derived from an EMBL/GenBank/DDBJ whole genome shotgun (WGS) entry which is preliminary data.</text>
</comment>
<evidence type="ECO:0000313" key="3">
    <source>
        <dbReference type="Proteomes" id="UP000633263"/>
    </source>
</evidence>
<sequence>MKALNTYLAQLVAAIFGFCRTYPVLFVGGCAALAVSRVCQVIAFFLPLKLFIVIHSGEIPDYFDVFPESMGFREIITVLSALVPVIYGLYVVLGICYRWLVDHHLIRMNSTELVISGTKIPAAKLKRLHNHGSKAFSEIGLILVSVTVALWLDVMIAIVWMILLYLNLWLFHRKAFHAEDHHRLTFLKLHRRQFIDYISSANFLAVFAVLALELVFFDMGVYSAIFLLLVSRMVFQALNRFSVESLYILKLLP</sequence>
<evidence type="ECO:0000313" key="2">
    <source>
        <dbReference type="EMBL" id="GGI90946.1"/>
    </source>
</evidence>
<dbReference type="EMBL" id="BMNN01000001">
    <property type="protein sequence ID" value="GGI90946.1"/>
    <property type="molecule type" value="Genomic_DNA"/>
</dbReference>
<keyword evidence="1" id="KW-0472">Membrane</keyword>
<name>A0ABQ2CIA6_9GAMM</name>
<proteinExistence type="predicted"/>
<organism evidence="2 3">
    <name type="scientific">Halopseudomonas pertucinogena</name>
    <dbReference type="NCBI Taxonomy" id="86175"/>
    <lineage>
        <taxon>Bacteria</taxon>
        <taxon>Pseudomonadati</taxon>
        <taxon>Pseudomonadota</taxon>
        <taxon>Gammaproteobacteria</taxon>
        <taxon>Pseudomonadales</taxon>
        <taxon>Pseudomonadaceae</taxon>
        <taxon>Halopseudomonas</taxon>
    </lineage>
</organism>
<dbReference type="RefSeq" id="WP_188634935.1">
    <property type="nucleotide sequence ID" value="NZ_BMNN01000001.1"/>
</dbReference>